<reference evidence="5" key="1">
    <citation type="journal article" date="2023" name="Plant J.">
        <title>The genome of the king protea, Protea cynaroides.</title>
        <authorList>
            <person name="Chang J."/>
            <person name="Duong T.A."/>
            <person name="Schoeman C."/>
            <person name="Ma X."/>
            <person name="Roodt D."/>
            <person name="Barker N."/>
            <person name="Li Z."/>
            <person name="Van de Peer Y."/>
            <person name="Mizrachi E."/>
        </authorList>
    </citation>
    <scope>NUCLEOTIDE SEQUENCE</scope>
    <source>
        <tissue evidence="5">Young leaves</tissue>
    </source>
</reference>
<gene>
    <name evidence="5" type="ORF">NE237_001551</name>
</gene>
<name>A0A9Q0KTI9_9MAGN</name>
<dbReference type="InterPro" id="IPR044170">
    <property type="entry name" value="RSS3-like"/>
</dbReference>
<evidence type="ECO:0000256" key="2">
    <source>
        <dbReference type="ARBA" id="ARBA00023163"/>
    </source>
</evidence>
<dbReference type="PANTHER" id="PTHR47375">
    <property type="entry name" value="GB|AAF34833.1"/>
    <property type="match status" value="1"/>
</dbReference>
<keyword evidence="2" id="KW-0804">Transcription</keyword>
<dbReference type="AlphaFoldDB" id="A0A9Q0KTI9"/>
<organism evidence="5 6">
    <name type="scientific">Protea cynaroides</name>
    <dbReference type="NCBI Taxonomy" id="273540"/>
    <lineage>
        <taxon>Eukaryota</taxon>
        <taxon>Viridiplantae</taxon>
        <taxon>Streptophyta</taxon>
        <taxon>Embryophyta</taxon>
        <taxon>Tracheophyta</taxon>
        <taxon>Spermatophyta</taxon>
        <taxon>Magnoliopsida</taxon>
        <taxon>Proteales</taxon>
        <taxon>Proteaceae</taxon>
        <taxon>Protea</taxon>
    </lineage>
</organism>
<feature type="domain" description="Transcription factor MYC/MYB N-terminal" evidence="4">
    <location>
        <begin position="19"/>
        <end position="75"/>
    </location>
</feature>
<keyword evidence="1" id="KW-0805">Transcription regulation</keyword>
<dbReference type="Proteomes" id="UP001141806">
    <property type="component" value="Unassembled WGS sequence"/>
</dbReference>
<sequence>MVGSGASDRSKEAVGMMALHEALRSVCLNSDWTYSVFWTIRPRPRSRGGNGCKVGDDNGSLMLMWEDGFCRGRITECLEDIDGEDPVRKAFSKMSIQLYNYGEGLMGKVASDKCHKWVFKEPSECEPNISNYWQSSFDALPPEWTDQFNSGIQTIAVIQAGHGLLQLGSCKIIPEDLHFVLRMRHTFESLGYQSGYYLSQLFSANRNPSSAPSKQSLGPIRPPAPIFNWSQRSLPSATSVVTSPNFQNSARLGLPQTKDETHLFLLPHSSEAQMEDMNMMADHDSDIKWPNGLSFFNALTGRADDAKLLFGTESLGNKPNQQHHQLVLGESAWEQSDNTGVANPSEYLSLESHSNNVRKMENRFKRSFTLPARMASSSSSTSLDQHSHNPMDYRSSEAGIYSDIMDTFLE</sequence>
<dbReference type="PANTHER" id="PTHR47375:SF1">
    <property type="entry name" value="GB|AAF34833.1"/>
    <property type="match status" value="1"/>
</dbReference>
<evidence type="ECO:0000256" key="1">
    <source>
        <dbReference type="ARBA" id="ARBA00023015"/>
    </source>
</evidence>
<evidence type="ECO:0000313" key="5">
    <source>
        <dbReference type="EMBL" id="KAJ4976445.1"/>
    </source>
</evidence>
<comment type="caution">
    <text evidence="5">The sequence shown here is derived from an EMBL/GenBank/DDBJ whole genome shotgun (WGS) entry which is preliminary data.</text>
</comment>
<protein>
    <recommendedName>
        <fullName evidence="4">Transcription factor MYC/MYB N-terminal domain-containing protein</fullName>
    </recommendedName>
</protein>
<dbReference type="EMBL" id="JAMYWD010000003">
    <property type="protein sequence ID" value="KAJ4976445.1"/>
    <property type="molecule type" value="Genomic_DNA"/>
</dbReference>
<proteinExistence type="predicted"/>
<evidence type="ECO:0000256" key="3">
    <source>
        <dbReference type="SAM" id="MobiDB-lite"/>
    </source>
</evidence>
<dbReference type="OrthoDB" id="1922567at2759"/>
<feature type="domain" description="Transcription factor MYC/MYB N-terminal" evidence="4">
    <location>
        <begin position="86"/>
        <end position="187"/>
    </location>
</feature>
<accession>A0A9Q0KTI9</accession>
<keyword evidence="6" id="KW-1185">Reference proteome</keyword>
<evidence type="ECO:0000313" key="6">
    <source>
        <dbReference type="Proteomes" id="UP001141806"/>
    </source>
</evidence>
<feature type="region of interest" description="Disordered" evidence="3">
    <location>
        <begin position="371"/>
        <end position="391"/>
    </location>
</feature>
<dbReference type="InterPro" id="IPR025610">
    <property type="entry name" value="MYC/MYB_N"/>
</dbReference>
<evidence type="ECO:0000259" key="4">
    <source>
        <dbReference type="Pfam" id="PF14215"/>
    </source>
</evidence>
<dbReference type="Pfam" id="PF14215">
    <property type="entry name" value="bHLH-MYC_N"/>
    <property type="match status" value="2"/>
</dbReference>